<sequence>MQEKISQIPLEKDFLKYFLTDGEKKAYEARLAQVPSKTLAMAPLRCYPERRALATIREWISLSPELARL</sequence>
<proteinExistence type="predicted"/>
<evidence type="ECO:0000313" key="1">
    <source>
        <dbReference type="EMBL" id="HIV01357.1"/>
    </source>
</evidence>
<dbReference type="Proteomes" id="UP000886861">
    <property type="component" value="Unassembled WGS sequence"/>
</dbReference>
<name>A0A9D1NEX5_9FIRM</name>
<dbReference type="EMBL" id="DVOJ01000007">
    <property type="protein sequence ID" value="HIV01357.1"/>
    <property type="molecule type" value="Genomic_DNA"/>
</dbReference>
<gene>
    <name evidence="1" type="ORF">IAA62_02230</name>
</gene>
<evidence type="ECO:0000313" key="2">
    <source>
        <dbReference type="Proteomes" id="UP000886861"/>
    </source>
</evidence>
<accession>A0A9D1NEX5</accession>
<comment type="caution">
    <text evidence="1">The sequence shown here is derived from an EMBL/GenBank/DDBJ whole genome shotgun (WGS) entry which is preliminary data.</text>
</comment>
<protein>
    <submittedName>
        <fullName evidence="1">Uncharacterized protein</fullName>
    </submittedName>
</protein>
<dbReference type="AlphaFoldDB" id="A0A9D1NEX5"/>
<reference evidence="1" key="2">
    <citation type="journal article" date="2021" name="PeerJ">
        <title>Extensive microbial diversity within the chicken gut microbiome revealed by metagenomics and culture.</title>
        <authorList>
            <person name="Gilroy R."/>
            <person name="Ravi A."/>
            <person name="Getino M."/>
            <person name="Pursley I."/>
            <person name="Horton D.L."/>
            <person name="Alikhan N.F."/>
            <person name="Baker D."/>
            <person name="Gharbi K."/>
            <person name="Hall N."/>
            <person name="Watson M."/>
            <person name="Adriaenssens E.M."/>
            <person name="Foster-Nyarko E."/>
            <person name="Jarju S."/>
            <person name="Secka A."/>
            <person name="Antonio M."/>
            <person name="Oren A."/>
            <person name="Chaudhuri R.R."/>
            <person name="La Ragione R."/>
            <person name="Hildebrand F."/>
            <person name="Pallen M.J."/>
        </authorList>
    </citation>
    <scope>NUCLEOTIDE SEQUENCE</scope>
    <source>
        <strain evidence="1">CHK186-9395</strain>
    </source>
</reference>
<reference evidence="1" key="1">
    <citation type="submission" date="2020-10" db="EMBL/GenBank/DDBJ databases">
        <authorList>
            <person name="Gilroy R."/>
        </authorList>
    </citation>
    <scope>NUCLEOTIDE SEQUENCE</scope>
    <source>
        <strain evidence="1">CHK186-9395</strain>
    </source>
</reference>
<organism evidence="1 2">
    <name type="scientific">Candidatus Caccopulliclostridium gallistercoris</name>
    <dbReference type="NCBI Taxonomy" id="2840719"/>
    <lineage>
        <taxon>Bacteria</taxon>
        <taxon>Bacillati</taxon>
        <taxon>Bacillota</taxon>
        <taxon>Clostridia</taxon>
        <taxon>Candidatus Caccopulliclostridium</taxon>
    </lineage>
</organism>